<evidence type="ECO:0000256" key="1">
    <source>
        <dbReference type="SAM" id="Phobius"/>
    </source>
</evidence>
<dbReference type="Proteomes" id="UP001316184">
    <property type="component" value="Chromosome"/>
</dbReference>
<dbReference type="RefSeq" id="WP_232402742.1">
    <property type="nucleotide sequence ID" value="NZ_CP102173.1"/>
</dbReference>
<name>A0ABY5MAW8_9ACTN</name>
<dbReference type="EMBL" id="CP102173">
    <property type="protein sequence ID" value="UUP13828.1"/>
    <property type="molecule type" value="Genomic_DNA"/>
</dbReference>
<feature type="transmembrane region" description="Helical" evidence="1">
    <location>
        <begin position="12"/>
        <end position="31"/>
    </location>
</feature>
<evidence type="ECO:0000313" key="2">
    <source>
        <dbReference type="EMBL" id="UUP13828.1"/>
    </source>
</evidence>
<gene>
    <name evidence="2" type="ORF">NQV15_00515</name>
</gene>
<protein>
    <recommendedName>
        <fullName evidence="4">PH domain-containing protein</fullName>
    </recommendedName>
</protein>
<keyword evidence="1" id="KW-1133">Transmembrane helix</keyword>
<accession>A0ABY5MAW8</accession>
<keyword evidence="1" id="KW-0472">Membrane</keyword>
<reference evidence="2 3" key="1">
    <citation type="submission" date="2022-08" db="EMBL/GenBank/DDBJ databases">
        <title>novel species in genus Aeromicrobium.</title>
        <authorList>
            <person name="Ye L."/>
        </authorList>
    </citation>
    <scope>NUCLEOTIDE SEQUENCE [LARGE SCALE GENOMIC DNA]</scope>
    <source>
        <strain evidence="3">zg-Y1379</strain>
    </source>
</reference>
<proteinExistence type="predicted"/>
<evidence type="ECO:0008006" key="4">
    <source>
        <dbReference type="Google" id="ProtNLM"/>
    </source>
</evidence>
<evidence type="ECO:0000313" key="3">
    <source>
        <dbReference type="Proteomes" id="UP001316184"/>
    </source>
</evidence>
<sequence>MQTTYRIDRRFVLSLVGIQMIGAGLTAMLAFWVWAPLGILTVLLLLNALRVGVRPPVVARTDAEGARIGGVRAAKPVSVAWSDVEDVSIRGQQMVFDLGGDSSIVFSLAYLGGRANEFVRDVYERLNTANGYSRFDPSA</sequence>
<keyword evidence="3" id="KW-1185">Reference proteome</keyword>
<organism evidence="2 3">
    <name type="scientific">Aeromicrobium wangtongii</name>
    <dbReference type="NCBI Taxonomy" id="2969247"/>
    <lineage>
        <taxon>Bacteria</taxon>
        <taxon>Bacillati</taxon>
        <taxon>Actinomycetota</taxon>
        <taxon>Actinomycetes</taxon>
        <taxon>Propionibacteriales</taxon>
        <taxon>Nocardioidaceae</taxon>
        <taxon>Aeromicrobium</taxon>
    </lineage>
</organism>
<keyword evidence="1" id="KW-0812">Transmembrane</keyword>